<evidence type="ECO:0000313" key="3">
    <source>
        <dbReference type="EMBL" id="GBG90745.1"/>
    </source>
</evidence>
<sequence>MSDRNTTSEDDRILRSARCPIVDVALGPEGDRLLFRQLRERQQQQWRARAAEASRAFASEAAASAAMATAGEQSSQASSSGAVGSTVAQTLSQSTGVMESQPIVLTSDEIAIQQAAPQEAQLQKALGEIKAEKEKMIRRRARMQRRQADVGELEGMDLTHMDANVRTLRTVLLGVVEMQDHHTALLKDIQQSLALLVGRAKAAPSLSGPSAWLVVQPPPFVPSVTGVSPYVTPASVQAASLGMPLTGGFSAGPSVQVPVQTVFSQPSSQVVISGQPAVSQPAQPQGTQPQQQLVQQPAPQGPQPKMVQVPGQSQWVPKTAIAAPQPFTGDKRGEDLDTWLRNQFAGEANINMHNFPSFSKKALDLEDKIGHGQTPTTDGRKKSLPPNWKAKGLIMFFDNDASTIELDDDFQAREGTEAGSVEASGGGVVAASVQKGKATGRRCGGSRSRSQVDPNAPPWEKAGLTEDVWRDRYTRQACIRCGQYGHNQFKCHNKKVTEKIPPTMGQALGSSAPVGNDVACSSGTAQGNASGQ</sequence>
<gene>
    <name evidence="3" type="ORF">CBR_g51252</name>
</gene>
<dbReference type="AlphaFoldDB" id="A0A388M8B2"/>
<comment type="caution">
    <text evidence="3">The sequence shown here is derived from an EMBL/GenBank/DDBJ whole genome shotgun (WGS) entry which is preliminary data.</text>
</comment>
<feature type="coiled-coil region" evidence="1">
    <location>
        <begin position="119"/>
        <end position="146"/>
    </location>
</feature>
<protein>
    <submittedName>
        <fullName evidence="3">Uncharacterized protein</fullName>
    </submittedName>
</protein>
<dbReference type="Proteomes" id="UP000265515">
    <property type="component" value="Unassembled WGS sequence"/>
</dbReference>
<keyword evidence="1" id="KW-0175">Coiled coil</keyword>
<dbReference type="Gramene" id="GBG90745">
    <property type="protein sequence ID" value="GBG90745"/>
    <property type="gene ID" value="CBR_g51252"/>
</dbReference>
<feature type="compositionally biased region" description="Low complexity" evidence="2">
    <location>
        <begin position="280"/>
        <end position="298"/>
    </location>
</feature>
<feature type="region of interest" description="Disordered" evidence="2">
    <location>
        <begin position="273"/>
        <end position="310"/>
    </location>
</feature>
<dbReference type="EMBL" id="BFEA01000837">
    <property type="protein sequence ID" value="GBG90745.1"/>
    <property type="molecule type" value="Genomic_DNA"/>
</dbReference>
<name>A0A388M8B2_CHABU</name>
<feature type="region of interest" description="Disordered" evidence="2">
    <location>
        <begin position="434"/>
        <end position="459"/>
    </location>
</feature>
<evidence type="ECO:0000256" key="1">
    <source>
        <dbReference type="SAM" id="Coils"/>
    </source>
</evidence>
<feature type="region of interest" description="Disordered" evidence="2">
    <location>
        <begin position="502"/>
        <end position="532"/>
    </location>
</feature>
<keyword evidence="4" id="KW-1185">Reference proteome</keyword>
<organism evidence="3 4">
    <name type="scientific">Chara braunii</name>
    <name type="common">Braun's stonewort</name>
    <dbReference type="NCBI Taxonomy" id="69332"/>
    <lineage>
        <taxon>Eukaryota</taxon>
        <taxon>Viridiplantae</taxon>
        <taxon>Streptophyta</taxon>
        <taxon>Charophyceae</taxon>
        <taxon>Charales</taxon>
        <taxon>Characeae</taxon>
        <taxon>Chara</taxon>
    </lineage>
</organism>
<evidence type="ECO:0000313" key="4">
    <source>
        <dbReference type="Proteomes" id="UP000265515"/>
    </source>
</evidence>
<feature type="compositionally biased region" description="Polar residues" evidence="2">
    <location>
        <begin position="519"/>
        <end position="532"/>
    </location>
</feature>
<reference evidence="3 4" key="1">
    <citation type="journal article" date="2018" name="Cell">
        <title>The Chara Genome: Secondary Complexity and Implications for Plant Terrestrialization.</title>
        <authorList>
            <person name="Nishiyama T."/>
            <person name="Sakayama H."/>
            <person name="Vries J.D."/>
            <person name="Buschmann H."/>
            <person name="Saint-Marcoux D."/>
            <person name="Ullrich K.K."/>
            <person name="Haas F.B."/>
            <person name="Vanderstraeten L."/>
            <person name="Becker D."/>
            <person name="Lang D."/>
            <person name="Vosolsobe S."/>
            <person name="Rombauts S."/>
            <person name="Wilhelmsson P.K.I."/>
            <person name="Janitza P."/>
            <person name="Kern R."/>
            <person name="Heyl A."/>
            <person name="Rumpler F."/>
            <person name="Villalobos L.I.A.C."/>
            <person name="Clay J.M."/>
            <person name="Skokan R."/>
            <person name="Toyoda A."/>
            <person name="Suzuki Y."/>
            <person name="Kagoshima H."/>
            <person name="Schijlen E."/>
            <person name="Tajeshwar N."/>
            <person name="Catarino B."/>
            <person name="Hetherington A.J."/>
            <person name="Saltykova A."/>
            <person name="Bonnot C."/>
            <person name="Breuninger H."/>
            <person name="Symeonidi A."/>
            <person name="Radhakrishnan G.V."/>
            <person name="Van Nieuwerburgh F."/>
            <person name="Deforce D."/>
            <person name="Chang C."/>
            <person name="Karol K.G."/>
            <person name="Hedrich R."/>
            <person name="Ulvskov P."/>
            <person name="Glockner G."/>
            <person name="Delwiche C.F."/>
            <person name="Petrasek J."/>
            <person name="Van de Peer Y."/>
            <person name="Friml J."/>
            <person name="Beilby M."/>
            <person name="Dolan L."/>
            <person name="Kohara Y."/>
            <person name="Sugano S."/>
            <person name="Fujiyama A."/>
            <person name="Delaux P.-M."/>
            <person name="Quint M."/>
            <person name="TheiBen G."/>
            <person name="Hagemann M."/>
            <person name="Harholt J."/>
            <person name="Dunand C."/>
            <person name="Zachgo S."/>
            <person name="Langdale J."/>
            <person name="Maumus F."/>
            <person name="Straeten D.V.D."/>
            <person name="Gould S.B."/>
            <person name="Rensing S.A."/>
        </authorList>
    </citation>
    <scope>NUCLEOTIDE SEQUENCE [LARGE SCALE GENOMIC DNA]</scope>
    <source>
        <strain evidence="3 4">S276</strain>
    </source>
</reference>
<evidence type="ECO:0000256" key="2">
    <source>
        <dbReference type="SAM" id="MobiDB-lite"/>
    </source>
</evidence>
<proteinExistence type="predicted"/>
<accession>A0A388M8B2</accession>